<feature type="domain" description="RNase H type-1" evidence="11">
    <location>
        <begin position="203"/>
        <end position="307"/>
    </location>
</feature>
<dbReference type="AlphaFoldDB" id="A0A200QJL7"/>
<dbReference type="PANTHER" id="PTHR31375">
    <property type="match status" value="1"/>
</dbReference>
<keyword evidence="5 9" id="KW-0378">Hydrolase</keyword>
<dbReference type="EMBL" id="MVGT01001861">
    <property type="protein sequence ID" value="OVA10644.1"/>
    <property type="molecule type" value="Genomic_DNA"/>
</dbReference>
<evidence type="ECO:0000256" key="10">
    <source>
        <dbReference type="SAM" id="SignalP"/>
    </source>
</evidence>
<feature type="active site" evidence="8">
    <location>
        <position position="414"/>
    </location>
</feature>
<evidence type="ECO:0000256" key="7">
    <source>
        <dbReference type="ARBA" id="ARBA00023316"/>
    </source>
</evidence>
<evidence type="ECO:0000313" key="13">
    <source>
        <dbReference type="Proteomes" id="UP000195402"/>
    </source>
</evidence>
<organism evidence="12 13">
    <name type="scientific">Macleaya cordata</name>
    <name type="common">Five-seeded plume-poppy</name>
    <name type="synonym">Bocconia cordata</name>
    <dbReference type="NCBI Taxonomy" id="56857"/>
    <lineage>
        <taxon>Eukaryota</taxon>
        <taxon>Viridiplantae</taxon>
        <taxon>Streptophyta</taxon>
        <taxon>Embryophyta</taxon>
        <taxon>Tracheophyta</taxon>
        <taxon>Spermatophyta</taxon>
        <taxon>Magnoliopsida</taxon>
        <taxon>Ranunculales</taxon>
        <taxon>Papaveraceae</taxon>
        <taxon>Papaveroideae</taxon>
        <taxon>Macleaya</taxon>
    </lineage>
</organism>
<dbReference type="CDD" id="cd06222">
    <property type="entry name" value="RNase_H_like"/>
    <property type="match status" value="1"/>
</dbReference>
<keyword evidence="13" id="KW-1185">Reference proteome</keyword>
<evidence type="ECO:0000256" key="8">
    <source>
        <dbReference type="PROSITE-ProRule" id="PRU10052"/>
    </source>
</evidence>
<dbReference type="OrthoDB" id="187139at2759"/>
<dbReference type="InParanoid" id="A0A200QJL7"/>
<gene>
    <name evidence="12" type="ORF">BVC80_59g28</name>
</gene>
<dbReference type="InterPro" id="IPR044730">
    <property type="entry name" value="RNase_H-like_dom_plant"/>
</dbReference>
<reference evidence="12 13" key="1">
    <citation type="journal article" date="2017" name="Mol. Plant">
        <title>The Genome of Medicinal Plant Macleaya cordata Provides New Insights into Benzylisoquinoline Alkaloids Metabolism.</title>
        <authorList>
            <person name="Liu X."/>
            <person name="Liu Y."/>
            <person name="Huang P."/>
            <person name="Ma Y."/>
            <person name="Qing Z."/>
            <person name="Tang Q."/>
            <person name="Cao H."/>
            <person name="Cheng P."/>
            <person name="Zheng Y."/>
            <person name="Yuan Z."/>
            <person name="Zhou Y."/>
            <person name="Liu J."/>
            <person name="Tang Z."/>
            <person name="Zhuo Y."/>
            <person name="Zhang Y."/>
            <person name="Yu L."/>
            <person name="Huang J."/>
            <person name="Yang P."/>
            <person name="Peng Q."/>
            <person name="Zhang J."/>
            <person name="Jiang W."/>
            <person name="Zhang Z."/>
            <person name="Lin K."/>
            <person name="Ro D.K."/>
            <person name="Chen X."/>
            <person name="Xiong X."/>
            <person name="Shang Y."/>
            <person name="Huang S."/>
            <person name="Zeng J."/>
        </authorList>
    </citation>
    <scope>NUCLEOTIDE SEQUENCE [LARGE SCALE GENOMIC DNA]</scope>
    <source>
        <strain evidence="13">cv. BLH2017</strain>
        <tissue evidence="12">Root</tissue>
    </source>
</reference>
<dbReference type="SUPFAM" id="SSF53098">
    <property type="entry name" value="Ribonuclease H-like"/>
    <property type="match status" value="1"/>
</dbReference>
<evidence type="ECO:0000256" key="1">
    <source>
        <dbReference type="ARBA" id="ARBA00004191"/>
    </source>
</evidence>
<dbReference type="Gene3D" id="2.160.20.10">
    <property type="entry name" value="Single-stranded right-handed beta-helix, Pectin lyase-like"/>
    <property type="match status" value="2"/>
</dbReference>
<dbReference type="InterPro" id="IPR011050">
    <property type="entry name" value="Pectin_lyase_fold/virulence"/>
</dbReference>
<evidence type="ECO:0000256" key="2">
    <source>
        <dbReference type="ARBA" id="ARBA00008834"/>
    </source>
</evidence>
<dbReference type="GO" id="GO:0004523">
    <property type="term" value="F:RNA-DNA hybrid ribonuclease activity"/>
    <property type="evidence" value="ECO:0007669"/>
    <property type="project" value="InterPro"/>
</dbReference>
<feature type="signal peptide" evidence="10">
    <location>
        <begin position="1"/>
        <end position="27"/>
    </location>
</feature>
<proteinExistence type="inferred from homology"/>
<evidence type="ECO:0000256" key="5">
    <source>
        <dbReference type="ARBA" id="ARBA00022801"/>
    </source>
</evidence>
<dbReference type="SMART" id="SM00710">
    <property type="entry name" value="PbH1"/>
    <property type="match status" value="5"/>
</dbReference>
<dbReference type="Gene3D" id="3.30.420.10">
    <property type="entry name" value="Ribonuclease H-like superfamily/Ribonuclease H"/>
    <property type="match status" value="1"/>
</dbReference>
<dbReference type="GO" id="GO:0004650">
    <property type="term" value="F:polygalacturonase activity"/>
    <property type="evidence" value="ECO:0007669"/>
    <property type="project" value="InterPro"/>
</dbReference>
<keyword evidence="3" id="KW-0134">Cell wall</keyword>
<dbReference type="STRING" id="56857.A0A200QJL7"/>
<keyword evidence="4" id="KW-0964">Secreted</keyword>
<dbReference type="GO" id="GO:0071555">
    <property type="term" value="P:cell wall organization"/>
    <property type="evidence" value="ECO:0007669"/>
    <property type="project" value="UniProtKB-KW"/>
</dbReference>
<comment type="caution">
    <text evidence="12">The sequence shown here is derived from an EMBL/GenBank/DDBJ whole genome shotgun (WGS) entry which is preliminary data.</text>
</comment>
<dbReference type="PROSITE" id="PS00502">
    <property type="entry name" value="POLYGALACTURONASE"/>
    <property type="match status" value="1"/>
</dbReference>
<dbReference type="Pfam" id="PF13456">
    <property type="entry name" value="RVT_3"/>
    <property type="match status" value="1"/>
</dbReference>
<dbReference type="FunFam" id="2.160.20.10:FF:000111">
    <property type="entry name" value="Pectin lyase-like superfamily protein"/>
    <property type="match status" value="1"/>
</dbReference>
<feature type="chain" id="PRO_5013007328" evidence="10">
    <location>
        <begin position="28"/>
        <end position="565"/>
    </location>
</feature>
<dbReference type="OMA" id="FGEEEWD"/>
<evidence type="ECO:0000313" key="12">
    <source>
        <dbReference type="EMBL" id="OVA10644.1"/>
    </source>
</evidence>
<evidence type="ECO:0000259" key="11">
    <source>
        <dbReference type="Pfam" id="PF13456"/>
    </source>
</evidence>
<comment type="subcellular location">
    <subcellularLocation>
        <location evidence="1">Secreted</location>
        <location evidence="1">Cell wall</location>
    </subcellularLocation>
</comment>
<dbReference type="InterPro" id="IPR002156">
    <property type="entry name" value="RNaseH_domain"/>
</dbReference>
<sequence>MSKSTTTTTVLILLISQLLFIILQSSSTNAAAAVVASYNIINFGAKSDGRTDSTKSFLQAWASACSSIKPATLYVPKGQYLIKQAVFEGPCKSRVIIQIDGTLVAPMDYWALANSRNWILFDSIDGVSINGGTLDGRGSAYWACKIAGQNCPQGAMILRSEVVLYKSLLSCAYILFITSLSYQVNAENLNNLWVRLEACGAAGEGVIRDDQGILLVAFHSFYGSGSNNLAETRALLDGLLLCQQLGITNIIVKVDSNLVAGWYNQECSIPWHLSFWWQRIREATENLNINLKHVYRELNSSADCMASLGLSSRSNCSITTDFLMRLVGLTCLDRLRMPYIRLAHLSINRCSNVMVRKVKIIAPDGSPNTDGIHVQTSTHVTITDSSIKTGDDCISIGPGAQKVLIERVGCGPGHGISIGSLAKDLNEEGVQDITVRDVVFTGSDNGLRIKSWARPSNGFVRNVLYQNIVMNNVRNPILIDQRYCPSNQGCPNQHSGIKISGVTYQNVRGTSATPVAVKFQCSVTNPCNGIKLQNIKLTHFNKPAQSVCLNAAGTTSGSITPGSCL</sequence>
<accession>A0A200QJL7</accession>
<dbReference type="InterPro" id="IPR006626">
    <property type="entry name" value="PbH1"/>
</dbReference>
<dbReference type="GO" id="GO:0003676">
    <property type="term" value="F:nucleic acid binding"/>
    <property type="evidence" value="ECO:0007669"/>
    <property type="project" value="InterPro"/>
</dbReference>
<dbReference type="InterPro" id="IPR036397">
    <property type="entry name" value="RNaseH_sf"/>
</dbReference>
<dbReference type="InterPro" id="IPR012334">
    <property type="entry name" value="Pectin_lyas_fold"/>
</dbReference>
<keyword evidence="7" id="KW-0961">Cell wall biogenesis/degradation</keyword>
<dbReference type="Proteomes" id="UP000195402">
    <property type="component" value="Unassembled WGS sequence"/>
</dbReference>
<evidence type="ECO:0000256" key="6">
    <source>
        <dbReference type="ARBA" id="ARBA00023295"/>
    </source>
</evidence>
<evidence type="ECO:0000256" key="9">
    <source>
        <dbReference type="RuleBase" id="RU361169"/>
    </source>
</evidence>
<comment type="similarity">
    <text evidence="2 9">Belongs to the glycosyl hydrolase 28 family.</text>
</comment>
<dbReference type="InterPro" id="IPR000743">
    <property type="entry name" value="Glyco_hydro_28"/>
</dbReference>
<evidence type="ECO:0000256" key="3">
    <source>
        <dbReference type="ARBA" id="ARBA00022512"/>
    </source>
</evidence>
<dbReference type="SUPFAM" id="SSF51126">
    <property type="entry name" value="Pectin lyase-like"/>
    <property type="match status" value="1"/>
</dbReference>
<keyword evidence="6 9" id="KW-0326">Glycosidase</keyword>
<evidence type="ECO:0000256" key="4">
    <source>
        <dbReference type="ARBA" id="ARBA00022525"/>
    </source>
</evidence>
<keyword evidence="10" id="KW-0732">Signal</keyword>
<dbReference type="InterPro" id="IPR012337">
    <property type="entry name" value="RNaseH-like_sf"/>
</dbReference>
<protein>
    <submittedName>
        <fullName evidence="12">Glycoside hydrolase</fullName>
    </submittedName>
</protein>
<dbReference type="GO" id="GO:0005975">
    <property type="term" value="P:carbohydrate metabolic process"/>
    <property type="evidence" value="ECO:0007669"/>
    <property type="project" value="InterPro"/>
</dbReference>
<dbReference type="Pfam" id="PF00295">
    <property type="entry name" value="Glyco_hydro_28"/>
    <property type="match status" value="2"/>
</dbReference>
<name>A0A200QJL7_MACCD</name>